<gene>
    <name evidence="2" type="ORF">CGE01nite_10640</name>
</gene>
<feature type="transmembrane region" description="Helical" evidence="1">
    <location>
        <begin position="6"/>
        <end position="28"/>
    </location>
</feature>
<accession>A0A4Y3KIS0</accession>
<organism evidence="2 3">
    <name type="scientific">Cellulomonas gelida</name>
    <dbReference type="NCBI Taxonomy" id="1712"/>
    <lineage>
        <taxon>Bacteria</taxon>
        <taxon>Bacillati</taxon>
        <taxon>Actinomycetota</taxon>
        <taxon>Actinomycetes</taxon>
        <taxon>Micrococcales</taxon>
        <taxon>Cellulomonadaceae</taxon>
        <taxon>Cellulomonas</taxon>
    </lineage>
</organism>
<name>A0A4Y3KIS0_9CELL</name>
<protein>
    <submittedName>
        <fullName evidence="2">Uncharacterized protein</fullName>
    </submittedName>
</protein>
<sequence>MSTFEWWTIGLAALAVAVSLVTAVSVALGARRAAKRAAVTVYLHRLNDMARIVLPTGGVAQTGYHLVLRNRGPADATQVRVTVAGPDGQELKLEALDAGELPLASLDAGSRYPIPFVLPGGVHEGRRGYRRFTVLLVWRDGRSSENRKIIPLRRGETGGAGD</sequence>
<evidence type="ECO:0000256" key="1">
    <source>
        <dbReference type="SAM" id="Phobius"/>
    </source>
</evidence>
<reference evidence="2 3" key="1">
    <citation type="submission" date="2019-06" db="EMBL/GenBank/DDBJ databases">
        <title>Whole genome shotgun sequence of Cellulomonas gelida NBRC 3748.</title>
        <authorList>
            <person name="Hosoyama A."/>
            <person name="Uohara A."/>
            <person name="Ohji S."/>
            <person name="Ichikawa N."/>
        </authorList>
    </citation>
    <scope>NUCLEOTIDE SEQUENCE [LARGE SCALE GENOMIC DNA]</scope>
    <source>
        <strain evidence="2 3">NBRC 3748</strain>
    </source>
</reference>
<evidence type="ECO:0000313" key="2">
    <source>
        <dbReference type="EMBL" id="GEA83813.1"/>
    </source>
</evidence>
<dbReference type="EMBL" id="BJLQ01000007">
    <property type="protein sequence ID" value="GEA83813.1"/>
    <property type="molecule type" value="Genomic_DNA"/>
</dbReference>
<dbReference type="OrthoDB" id="5193801at2"/>
<comment type="caution">
    <text evidence="2">The sequence shown here is derived from an EMBL/GenBank/DDBJ whole genome shotgun (WGS) entry which is preliminary data.</text>
</comment>
<keyword evidence="1" id="KW-0812">Transmembrane</keyword>
<evidence type="ECO:0000313" key="3">
    <source>
        <dbReference type="Proteomes" id="UP000320461"/>
    </source>
</evidence>
<keyword evidence="3" id="KW-1185">Reference proteome</keyword>
<dbReference type="AlphaFoldDB" id="A0A4Y3KIS0"/>
<proteinExistence type="predicted"/>
<dbReference type="RefSeq" id="WP_141369435.1">
    <property type="nucleotide sequence ID" value="NZ_BJLQ01000007.1"/>
</dbReference>
<keyword evidence="1" id="KW-0472">Membrane</keyword>
<keyword evidence="1" id="KW-1133">Transmembrane helix</keyword>
<dbReference type="Proteomes" id="UP000320461">
    <property type="component" value="Unassembled WGS sequence"/>
</dbReference>